<evidence type="ECO:0000256" key="9">
    <source>
        <dbReference type="ARBA" id="ARBA00023180"/>
    </source>
</evidence>
<dbReference type="AlphaFoldDB" id="A0A8S0UGS1"/>
<evidence type="ECO:0000256" key="5">
    <source>
        <dbReference type="ARBA" id="ARBA00022729"/>
    </source>
</evidence>
<gene>
    <name evidence="10" type="ORF">OLEA9_A094474</name>
</gene>
<keyword evidence="11" id="KW-1185">Reference proteome</keyword>
<keyword evidence="9" id="KW-0325">Glycoprotein</keyword>
<dbReference type="PANTHER" id="PTHR48063">
    <property type="entry name" value="LRR RECEPTOR-LIKE KINASE"/>
    <property type="match status" value="1"/>
</dbReference>
<dbReference type="OrthoDB" id="1748906at2759"/>
<evidence type="ECO:0000256" key="6">
    <source>
        <dbReference type="ARBA" id="ARBA00022737"/>
    </source>
</evidence>
<proteinExistence type="inferred from homology"/>
<comment type="similarity">
    <text evidence="2">Belongs to the RLP family.</text>
</comment>
<keyword evidence="4" id="KW-0812">Transmembrane</keyword>
<dbReference type="EMBL" id="CACTIH010007663">
    <property type="protein sequence ID" value="CAA3016969.1"/>
    <property type="molecule type" value="Genomic_DNA"/>
</dbReference>
<protein>
    <submittedName>
        <fullName evidence="10">Uncharacterized protein</fullName>
    </submittedName>
</protein>
<evidence type="ECO:0000256" key="1">
    <source>
        <dbReference type="ARBA" id="ARBA00004479"/>
    </source>
</evidence>
<evidence type="ECO:0000256" key="7">
    <source>
        <dbReference type="ARBA" id="ARBA00022989"/>
    </source>
</evidence>
<accession>A0A8S0UGS1</accession>
<evidence type="ECO:0000313" key="11">
    <source>
        <dbReference type="Proteomes" id="UP000594638"/>
    </source>
</evidence>
<evidence type="ECO:0000256" key="4">
    <source>
        <dbReference type="ARBA" id="ARBA00022692"/>
    </source>
</evidence>
<evidence type="ECO:0000256" key="3">
    <source>
        <dbReference type="ARBA" id="ARBA00022614"/>
    </source>
</evidence>
<dbReference type="Gene3D" id="3.80.10.10">
    <property type="entry name" value="Ribonuclease Inhibitor"/>
    <property type="match status" value="1"/>
</dbReference>
<dbReference type="InterPro" id="IPR046956">
    <property type="entry name" value="RLP23-like"/>
</dbReference>
<dbReference type="PANTHER" id="PTHR48063:SF103">
    <property type="entry name" value="LEUCINE-RICH RECEPTOR-LIKE KINASE FAMILY PROTEIN"/>
    <property type="match status" value="1"/>
</dbReference>
<sequence>MKSPADPARAAALACQVLDPPLFTALVQKNDSIEKYGLLDYDVFEAPVEMYVNNAFVQWKGQGKEYRTLGLLKGIDLFGNNLVGTIPREFFALKGLIFLNLSRNRLTGNIISNIGQMEMLESIDLSTNQLLGKISNSLADLNFLSVLNLSYNNFTGKIPLGTQLQSFDSSAYAGNTQLCGKPLAECPGDISNGSATDHEELNSFEEHDGFITSDFYICMAFGFITGF</sequence>
<evidence type="ECO:0000313" key="10">
    <source>
        <dbReference type="EMBL" id="CAA3016969.1"/>
    </source>
</evidence>
<keyword evidence="7" id="KW-1133">Transmembrane helix</keyword>
<dbReference type="InterPro" id="IPR001611">
    <property type="entry name" value="Leu-rich_rpt"/>
</dbReference>
<keyword evidence="3" id="KW-0433">Leucine-rich repeat</keyword>
<dbReference type="Gramene" id="OE9A094474T1">
    <property type="protein sequence ID" value="OE9A094474C1"/>
    <property type="gene ID" value="OE9A094474"/>
</dbReference>
<dbReference type="FunFam" id="3.80.10.10:FF:000111">
    <property type="entry name" value="LRR receptor-like serine/threonine-protein kinase ERECTA"/>
    <property type="match status" value="1"/>
</dbReference>
<name>A0A8S0UGS1_OLEEU</name>
<comment type="caution">
    <text evidence="10">The sequence shown here is derived from an EMBL/GenBank/DDBJ whole genome shotgun (WGS) entry which is preliminary data.</text>
</comment>
<dbReference type="InterPro" id="IPR032675">
    <property type="entry name" value="LRR_dom_sf"/>
</dbReference>
<keyword evidence="5" id="KW-0732">Signal</keyword>
<dbReference type="Proteomes" id="UP000594638">
    <property type="component" value="Unassembled WGS sequence"/>
</dbReference>
<dbReference type="GO" id="GO:0016020">
    <property type="term" value="C:membrane"/>
    <property type="evidence" value="ECO:0007669"/>
    <property type="project" value="UniProtKB-SubCell"/>
</dbReference>
<dbReference type="SUPFAM" id="SSF52058">
    <property type="entry name" value="L domain-like"/>
    <property type="match status" value="1"/>
</dbReference>
<dbReference type="Pfam" id="PF00560">
    <property type="entry name" value="LRR_1"/>
    <property type="match status" value="4"/>
</dbReference>
<evidence type="ECO:0000256" key="8">
    <source>
        <dbReference type="ARBA" id="ARBA00023136"/>
    </source>
</evidence>
<comment type="subcellular location">
    <subcellularLocation>
        <location evidence="1">Membrane</location>
        <topology evidence="1">Single-pass type I membrane protein</topology>
    </subcellularLocation>
</comment>
<reference evidence="10 11" key="1">
    <citation type="submission" date="2019-12" db="EMBL/GenBank/DDBJ databases">
        <authorList>
            <person name="Alioto T."/>
            <person name="Alioto T."/>
            <person name="Gomez Garrido J."/>
        </authorList>
    </citation>
    <scope>NUCLEOTIDE SEQUENCE [LARGE SCALE GENOMIC DNA]</scope>
</reference>
<evidence type="ECO:0000256" key="2">
    <source>
        <dbReference type="ARBA" id="ARBA00009592"/>
    </source>
</evidence>
<keyword evidence="6" id="KW-0677">Repeat</keyword>
<organism evidence="10 11">
    <name type="scientific">Olea europaea subsp. europaea</name>
    <dbReference type="NCBI Taxonomy" id="158383"/>
    <lineage>
        <taxon>Eukaryota</taxon>
        <taxon>Viridiplantae</taxon>
        <taxon>Streptophyta</taxon>
        <taxon>Embryophyta</taxon>
        <taxon>Tracheophyta</taxon>
        <taxon>Spermatophyta</taxon>
        <taxon>Magnoliopsida</taxon>
        <taxon>eudicotyledons</taxon>
        <taxon>Gunneridae</taxon>
        <taxon>Pentapetalae</taxon>
        <taxon>asterids</taxon>
        <taxon>lamiids</taxon>
        <taxon>Lamiales</taxon>
        <taxon>Oleaceae</taxon>
        <taxon>Oleeae</taxon>
        <taxon>Olea</taxon>
    </lineage>
</organism>
<keyword evidence="8" id="KW-0472">Membrane</keyword>